<dbReference type="OrthoDB" id="3566910at2"/>
<keyword evidence="3" id="KW-1185">Reference proteome</keyword>
<dbReference type="Proteomes" id="UP000291591">
    <property type="component" value="Unassembled WGS sequence"/>
</dbReference>
<accession>A0A4Q7UYA2</accession>
<dbReference type="RefSeq" id="WP_130290450.1">
    <property type="nucleotide sequence ID" value="NZ_SHKL01000001.1"/>
</dbReference>
<dbReference type="EMBL" id="SHKL01000001">
    <property type="protein sequence ID" value="RZT86094.1"/>
    <property type="molecule type" value="Genomic_DNA"/>
</dbReference>
<reference evidence="2 3" key="1">
    <citation type="submission" date="2019-02" db="EMBL/GenBank/DDBJ databases">
        <title>Sequencing the genomes of 1000 actinobacteria strains.</title>
        <authorList>
            <person name="Klenk H.-P."/>
        </authorList>
    </citation>
    <scope>NUCLEOTIDE SEQUENCE [LARGE SCALE GENOMIC DNA]</scope>
    <source>
        <strain evidence="2 3">DSM 45779</strain>
    </source>
</reference>
<evidence type="ECO:0000313" key="2">
    <source>
        <dbReference type="EMBL" id="RZT86094.1"/>
    </source>
</evidence>
<organism evidence="2 3">
    <name type="scientific">Pseudonocardia sediminis</name>
    <dbReference type="NCBI Taxonomy" id="1397368"/>
    <lineage>
        <taxon>Bacteria</taxon>
        <taxon>Bacillati</taxon>
        <taxon>Actinomycetota</taxon>
        <taxon>Actinomycetes</taxon>
        <taxon>Pseudonocardiales</taxon>
        <taxon>Pseudonocardiaceae</taxon>
        <taxon>Pseudonocardia</taxon>
    </lineage>
</organism>
<protein>
    <submittedName>
        <fullName evidence="2">Uncharacterized protein DUF559</fullName>
    </submittedName>
</protein>
<evidence type="ECO:0000313" key="3">
    <source>
        <dbReference type="Proteomes" id="UP000291591"/>
    </source>
</evidence>
<dbReference type="Pfam" id="PF04480">
    <property type="entry name" value="DUF559"/>
    <property type="match status" value="1"/>
</dbReference>
<gene>
    <name evidence="2" type="ORF">EV383_2983</name>
</gene>
<dbReference type="AlphaFoldDB" id="A0A4Q7UYA2"/>
<dbReference type="SUPFAM" id="SSF52980">
    <property type="entry name" value="Restriction endonuclease-like"/>
    <property type="match status" value="1"/>
</dbReference>
<name>A0A4Q7UYA2_PSEST</name>
<sequence>MARDEPGPGRVRGWPVAFRGSEAVAAGLVRWSTLRGPRFRRVHPDVYAMVCDEPDVLLAERAASVLVGEQGVLCGFSAATVLGADCAPRGAPQEVTACGARIRSRPGLVVRREALLPDEITVVHGMRVATAMRTGYDVVRRASCPVEAVVALDAVANAGTFAPERILEVAARHPGARGSSALDDAVRRADARSGSPMETRMRLLVIGAGLPVPELQYPVQDPVAGTVVWLDLAYPELRIGIEYEGPDHFRPDRVRRDIRRITNLVDQGWRIYRFVGQDVLGTPERTVAMIRRGIDQRRSTSDAPWR</sequence>
<dbReference type="InterPro" id="IPR007569">
    <property type="entry name" value="DUF559"/>
</dbReference>
<feature type="domain" description="DUF559" evidence="1">
    <location>
        <begin position="219"/>
        <end position="292"/>
    </location>
</feature>
<proteinExistence type="predicted"/>
<comment type="caution">
    <text evidence="2">The sequence shown here is derived from an EMBL/GenBank/DDBJ whole genome shotgun (WGS) entry which is preliminary data.</text>
</comment>
<dbReference type="Gene3D" id="3.40.960.10">
    <property type="entry name" value="VSR Endonuclease"/>
    <property type="match status" value="1"/>
</dbReference>
<evidence type="ECO:0000259" key="1">
    <source>
        <dbReference type="Pfam" id="PF04480"/>
    </source>
</evidence>
<dbReference type="InterPro" id="IPR011335">
    <property type="entry name" value="Restrct_endonuc-II-like"/>
</dbReference>